<dbReference type="PRINTS" id="PR01078">
    <property type="entry name" value="AMINACHANNEL"/>
</dbReference>
<keyword evidence="9 11" id="KW-0739">Sodium transport</keyword>
<proteinExistence type="evidence at transcript level"/>
<dbReference type="GO" id="GO:0015280">
    <property type="term" value="F:ligand-gated sodium channel activity"/>
    <property type="evidence" value="ECO:0007669"/>
    <property type="project" value="TreeGrafter"/>
</dbReference>
<dbReference type="RefSeq" id="NP_001296668.1">
    <property type="nucleotide sequence ID" value="NM_001309739.1"/>
</dbReference>
<comment type="subcellular location">
    <subcellularLocation>
        <location evidence="1">Membrane</location>
        <topology evidence="1">Multi-pass membrane protein</topology>
    </subcellularLocation>
</comment>
<comment type="similarity">
    <text evidence="11">Belongs to the amiloride-sensitive sodium channel (TC 1.A.6) family.</text>
</comment>
<name>A0A0A0MP67_HYDVU</name>
<dbReference type="KEGG" id="hmg:100212333"/>
<protein>
    <submittedName>
        <fullName evidence="14">Acid-sensing ion channel 5-like</fullName>
    </submittedName>
    <submittedName>
        <fullName evidence="12">Hydra sodium channel 8</fullName>
    </submittedName>
</protein>
<gene>
    <name evidence="12 14" type="primary">HyNaC8</name>
    <name evidence="14" type="synonym">LOC100212333</name>
</gene>
<evidence type="ECO:0000256" key="4">
    <source>
        <dbReference type="ARBA" id="ARBA00022692"/>
    </source>
</evidence>
<evidence type="ECO:0000256" key="11">
    <source>
        <dbReference type="RuleBase" id="RU000679"/>
    </source>
</evidence>
<evidence type="ECO:0000256" key="8">
    <source>
        <dbReference type="ARBA" id="ARBA00023136"/>
    </source>
</evidence>
<keyword evidence="10 11" id="KW-0407">Ion channel</keyword>
<dbReference type="EMBL" id="HG422727">
    <property type="protein sequence ID" value="CDG50529.1"/>
    <property type="molecule type" value="mRNA"/>
</dbReference>
<evidence type="ECO:0000256" key="7">
    <source>
        <dbReference type="ARBA" id="ARBA00023065"/>
    </source>
</evidence>
<dbReference type="GO" id="GO:0005886">
    <property type="term" value="C:plasma membrane"/>
    <property type="evidence" value="ECO:0007669"/>
    <property type="project" value="TreeGrafter"/>
</dbReference>
<evidence type="ECO:0000313" key="12">
    <source>
        <dbReference type="EMBL" id="CDG50529.1"/>
    </source>
</evidence>
<dbReference type="AlphaFoldDB" id="A0A0A0MP67"/>
<reference evidence="12" key="2">
    <citation type="journal article" date="2014" name="BMC Biol.">
        <title>The comprehensive analysis of DEG/ENaC subunits in Hydra reveals a large variety of peptide-gated channels, potentially involved in neuromuscular transmission.</title>
        <authorList>
            <person name="Assmann M.C."/>
            <person name="Kuhn A."/>
            <person name="Durrnagel S."/>
            <person name="Holstein T.W."/>
            <person name="Grunder S."/>
        </authorList>
    </citation>
    <scope>NUCLEOTIDE SEQUENCE</scope>
    <source>
        <strain evidence="12">105</strain>
        <tissue evidence="12">Whole organism</tissue>
    </source>
</reference>
<evidence type="ECO:0000256" key="5">
    <source>
        <dbReference type="ARBA" id="ARBA00022989"/>
    </source>
</evidence>
<evidence type="ECO:0000313" key="14">
    <source>
        <dbReference type="RefSeq" id="NP_001296668.1"/>
    </source>
</evidence>
<keyword evidence="5" id="KW-1133">Transmembrane helix</keyword>
<evidence type="ECO:0000256" key="2">
    <source>
        <dbReference type="ARBA" id="ARBA00022448"/>
    </source>
</evidence>
<keyword evidence="4 11" id="KW-0812">Transmembrane</keyword>
<sequence length="467" mass="54472">MLELKCEISKRRRKRYQNAISYLPGANHDTVDELRNQSINDYLSDMAVNSSFHGINYICDSTYKVRRIIWIVVTLTAMLYAMREVYESTRKYLNYPVSTVRMKIYVDDLEFPAVSLCNLNDVRMSIVNGTSFDNALIDQNAQNISADDALMIAREARHNLEDMLLECKFNGRSCSAKNFSEFNWMQGDRCFTINSGKPGHSRLSVKGTGIKRNLELILNLQHYEYYRDEMESGIHFILHSQEETPVRMRGPIVSPGFTTYFRINKIKTKNLKYPYKTRCGSLNLKFFKGYSKQLCWLDQLTDYVNSKCGCKDFFMPGNISICTFSTAFGCMWPAWEEFEKKKISNCPLPCDADTYFGQTVSRALFPSNEYKKSFIKNLMHIQQFRDVYGNKKKELQFMRDNLLRIVLYYDDLSYELLEQKPSYDLLSWLGDIGGQIGLFVGSSAMSYFEFLDCLIMIIYAKYFKQYK</sequence>
<dbReference type="Gene3D" id="2.60.470.10">
    <property type="entry name" value="Acid-sensing ion channels like domains"/>
    <property type="match status" value="1"/>
</dbReference>
<organism evidence="12">
    <name type="scientific">Hydra vulgaris</name>
    <name type="common">Hydra</name>
    <name type="synonym">Hydra attenuata</name>
    <dbReference type="NCBI Taxonomy" id="6087"/>
    <lineage>
        <taxon>Eukaryota</taxon>
        <taxon>Metazoa</taxon>
        <taxon>Cnidaria</taxon>
        <taxon>Hydrozoa</taxon>
        <taxon>Hydroidolina</taxon>
        <taxon>Anthoathecata</taxon>
        <taxon>Aplanulata</taxon>
        <taxon>Hydridae</taxon>
        <taxon>Hydra</taxon>
    </lineage>
</organism>
<dbReference type="PANTHER" id="PTHR11690">
    <property type="entry name" value="AMILORIDE-SENSITIVE SODIUM CHANNEL-RELATED"/>
    <property type="match status" value="1"/>
</dbReference>
<dbReference type="Proteomes" id="UP001652625">
    <property type="component" value="Chromosome 03"/>
</dbReference>
<accession>A0A0A0MP67</accession>
<dbReference type="Pfam" id="PF00858">
    <property type="entry name" value="ASC"/>
    <property type="match status" value="1"/>
</dbReference>
<keyword evidence="13" id="KW-1185">Reference proteome</keyword>
<keyword evidence="7 11" id="KW-0406">Ion transport</keyword>
<keyword evidence="8" id="KW-0472">Membrane</keyword>
<dbReference type="Gene3D" id="1.10.287.770">
    <property type="entry name" value="YojJ-like"/>
    <property type="match status" value="1"/>
</dbReference>
<reference evidence="14" key="3">
    <citation type="submission" date="2025-05" db="UniProtKB">
        <authorList>
            <consortium name="RefSeq"/>
        </authorList>
    </citation>
    <scope>IDENTIFICATION</scope>
</reference>
<evidence type="ECO:0000256" key="6">
    <source>
        <dbReference type="ARBA" id="ARBA00023053"/>
    </source>
</evidence>
<evidence type="ECO:0000256" key="1">
    <source>
        <dbReference type="ARBA" id="ARBA00004141"/>
    </source>
</evidence>
<dbReference type="InterPro" id="IPR001873">
    <property type="entry name" value="ENaC"/>
</dbReference>
<keyword evidence="2 11" id="KW-0813">Transport</keyword>
<evidence type="ECO:0000256" key="9">
    <source>
        <dbReference type="ARBA" id="ARBA00023201"/>
    </source>
</evidence>
<evidence type="ECO:0000256" key="10">
    <source>
        <dbReference type="ARBA" id="ARBA00023303"/>
    </source>
</evidence>
<keyword evidence="6" id="KW-0915">Sodium</keyword>
<reference evidence="12" key="1">
    <citation type="submission" date="2013-07" db="EMBL/GenBank/DDBJ databases">
        <authorList>
            <person name="Assmann M."/>
        </authorList>
    </citation>
    <scope>NUCLEOTIDE SEQUENCE</scope>
    <source>
        <strain evidence="12">105</strain>
        <tissue evidence="12">Whole organism</tissue>
    </source>
</reference>
<evidence type="ECO:0000256" key="3">
    <source>
        <dbReference type="ARBA" id="ARBA00022461"/>
    </source>
</evidence>
<dbReference type="GeneID" id="100212333"/>
<evidence type="ECO:0000313" key="13">
    <source>
        <dbReference type="Proteomes" id="UP001652625"/>
    </source>
</evidence>
<keyword evidence="3 11" id="KW-0894">Sodium channel</keyword>
<dbReference type="OrthoDB" id="8065060at2759"/>